<dbReference type="GO" id="GO:0015562">
    <property type="term" value="F:efflux transmembrane transporter activity"/>
    <property type="evidence" value="ECO:0007669"/>
    <property type="project" value="InterPro"/>
</dbReference>
<gene>
    <name evidence="10" type="ORF">E6K80_14445</name>
</gene>
<evidence type="ECO:0000256" key="4">
    <source>
        <dbReference type="ARBA" id="ARBA00022452"/>
    </source>
</evidence>
<feature type="coiled-coil region" evidence="8">
    <location>
        <begin position="459"/>
        <end position="486"/>
    </location>
</feature>
<evidence type="ECO:0000256" key="9">
    <source>
        <dbReference type="SAM" id="MobiDB-lite"/>
    </source>
</evidence>
<keyword evidence="7" id="KW-0998">Cell outer membrane</keyword>
<dbReference type="PANTHER" id="PTHR30026:SF23">
    <property type="entry name" value="TO APRF-PUTATIVE OUTER MEMBRANE EFFLUX PROTEIN OR SECRETED ALKALINE PHOSPHATASE-RELATED"/>
    <property type="match status" value="1"/>
</dbReference>
<name>A0A538TX37_UNCEI</name>
<evidence type="ECO:0000256" key="3">
    <source>
        <dbReference type="ARBA" id="ARBA00022448"/>
    </source>
</evidence>
<organism evidence="10 11">
    <name type="scientific">Eiseniibacteriota bacterium</name>
    <dbReference type="NCBI Taxonomy" id="2212470"/>
    <lineage>
        <taxon>Bacteria</taxon>
        <taxon>Candidatus Eiseniibacteriota</taxon>
    </lineage>
</organism>
<evidence type="ECO:0000256" key="7">
    <source>
        <dbReference type="ARBA" id="ARBA00023237"/>
    </source>
</evidence>
<dbReference type="EMBL" id="VBPA01000411">
    <property type="protein sequence ID" value="TMQ68202.1"/>
    <property type="molecule type" value="Genomic_DNA"/>
</dbReference>
<comment type="similarity">
    <text evidence="2">Belongs to the outer membrane factor (OMF) (TC 1.B.17) family.</text>
</comment>
<proteinExistence type="inferred from homology"/>
<keyword evidence="4" id="KW-1134">Transmembrane beta strand</keyword>
<comment type="caution">
    <text evidence="10">The sequence shown here is derived from an EMBL/GenBank/DDBJ whole genome shotgun (WGS) entry which is preliminary data.</text>
</comment>
<feature type="compositionally biased region" description="Basic and acidic residues" evidence="9">
    <location>
        <begin position="536"/>
        <end position="550"/>
    </location>
</feature>
<keyword evidence="3" id="KW-0813">Transport</keyword>
<evidence type="ECO:0000313" key="11">
    <source>
        <dbReference type="Proteomes" id="UP000319836"/>
    </source>
</evidence>
<protein>
    <submittedName>
        <fullName evidence="10">TolC family protein</fullName>
    </submittedName>
</protein>
<dbReference type="Proteomes" id="UP000319836">
    <property type="component" value="Unassembled WGS sequence"/>
</dbReference>
<accession>A0A538TX37</accession>
<reference evidence="10 11" key="1">
    <citation type="journal article" date="2019" name="Nat. Microbiol.">
        <title>Mediterranean grassland soil C-N compound turnover is dependent on rainfall and depth, and is mediated by genomically divergent microorganisms.</title>
        <authorList>
            <person name="Diamond S."/>
            <person name="Andeer P.F."/>
            <person name="Li Z."/>
            <person name="Crits-Christoph A."/>
            <person name="Burstein D."/>
            <person name="Anantharaman K."/>
            <person name="Lane K.R."/>
            <person name="Thomas B.C."/>
            <person name="Pan C."/>
            <person name="Northen T.R."/>
            <person name="Banfield J.F."/>
        </authorList>
    </citation>
    <scope>NUCLEOTIDE SEQUENCE [LARGE SCALE GENOMIC DNA]</scope>
    <source>
        <strain evidence="10">WS_10</strain>
    </source>
</reference>
<dbReference type="AlphaFoldDB" id="A0A538TX37"/>
<dbReference type="GO" id="GO:1990281">
    <property type="term" value="C:efflux pump complex"/>
    <property type="evidence" value="ECO:0007669"/>
    <property type="project" value="TreeGrafter"/>
</dbReference>
<sequence>MRTLGAGPPRPTRARALRRSDRCPAPENRTVERAAMNPWIVPLAASLVLATSSAPSGDLRLTLDDAVRMALKNDEALQIERESSNAAAAAVTVGRGAYDQVLSLQGSWEKSRQPLSSFLPGAVPSALVPETGSSGMSLALTQLLPTGGMLSLHAQGARATSIGSFTLLSPSYGTQVGLEFRHPLLRDLSIDPSRLAVRTALADERRAHGSLQRVTAETVAGTERAYWALIAARLDVNVEEEAVRLAEEQLHETEIRASTGAASRTELAQPEAELERRRGELLGAREAATRAENALKLMILSDRDAGPWATAIVPGESLQVERESVDVAAALERALARRPELEEANALLTRRRVESRSAADAARPRLDAVARYDRYGLAGSSDAAGLSPFDGRFGESFTSLRDGDFHAASVGVVLELPLRNQEAEGARAGAQSLERQAQAGSAWARKTVRAEVLDAAAALETAGQRIDAAQAARRAAEVQLAAEKDRYATGLSTNFLVLTRQNDLSRARLDEISALTDYRMARTEMARATGTLTTERGIEVQEPKRQENAR</sequence>
<evidence type="ECO:0000256" key="2">
    <source>
        <dbReference type="ARBA" id="ARBA00007613"/>
    </source>
</evidence>
<dbReference type="GO" id="GO:0015288">
    <property type="term" value="F:porin activity"/>
    <property type="evidence" value="ECO:0007669"/>
    <property type="project" value="TreeGrafter"/>
</dbReference>
<comment type="subcellular location">
    <subcellularLocation>
        <location evidence="1">Cell outer membrane</location>
    </subcellularLocation>
</comment>
<dbReference type="InterPro" id="IPR003423">
    <property type="entry name" value="OMP_efflux"/>
</dbReference>
<evidence type="ECO:0000256" key="1">
    <source>
        <dbReference type="ARBA" id="ARBA00004442"/>
    </source>
</evidence>
<dbReference type="PANTHER" id="PTHR30026">
    <property type="entry name" value="OUTER MEMBRANE PROTEIN TOLC"/>
    <property type="match status" value="1"/>
</dbReference>
<keyword evidence="6" id="KW-0472">Membrane</keyword>
<evidence type="ECO:0000256" key="8">
    <source>
        <dbReference type="SAM" id="Coils"/>
    </source>
</evidence>
<dbReference type="GO" id="GO:0009279">
    <property type="term" value="C:cell outer membrane"/>
    <property type="evidence" value="ECO:0007669"/>
    <property type="project" value="UniProtKB-SubCell"/>
</dbReference>
<dbReference type="Pfam" id="PF02321">
    <property type="entry name" value="OEP"/>
    <property type="match status" value="1"/>
</dbReference>
<evidence type="ECO:0000256" key="6">
    <source>
        <dbReference type="ARBA" id="ARBA00023136"/>
    </source>
</evidence>
<keyword evidence="5" id="KW-0812">Transmembrane</keyword>
<feature type="region of interest" description="Disordered" evidence="9">
    <location>
        <begin position="527"/>
        <end position="550"/>
    </location>
</feature>
<dbReference type="Gene3D" id="1.20.1600.10">
    <property type="entry name" value="Outer membrane efflux proteins (OEP)"/>
    <property type="match status" value="1"/>
</dbReference>
<dbReference type="InterPro" id="IPR051906">
    <property type="entry name" value="TolC-like"/>
</dbReference>
<dbReference type="SUPFAM" id="SSF56954">
    <property type="entry name" value="Outer membrane efflux proteins (OEP)"/>
    <property type="match status" value="1"/>
</dbReference>
<keyword evidence="8" id="KW-0175">Coiled coil</keyword>
<evidence type="ECO:0000313" key="10">
    <source>
        <dbReference type="EMBL" id="TMQ68202.1"/>
    </source>
</evidence>
<evidence type="ECO:0000256" key="5">
    <source>
        <dbReference type="ARBA" id="ARBA00022692"/>
    </source>
</evidence>